<reference evidence="2 3" key="1">
    <citation type="submission" date="2023-01" db="EMBL/GenBank/DDBJ databases">
        <title>Complete genome sequence of Muricauda aquimarina strain IFOP_LL357.</title>
        <authorList>
            <person name="Gajardo G."/>
            <person name="Ueki S."/>
            <person name="Maruyama F."/>
        </authorList>
    </citation>
    <scope>NUCLEOTIDE SEQUENCE [LARGE SCALE GENOMIC DNA]</scope>
    <source>
        <strain evidence="2 3">IFOP_LL357</strain>
    </source>
</reference>
<keyword evidence="1" id="KW-1133">Transmembrane helix</keyword>
<evidence type="ECO:0000313" key="3">
    <source>
        <dbReference type="Proteomes" id="UP001330184"/>
    </source>
</evidence>
<name>A0AA48HBA9_9FLAO</name>
<keyword evidence="1" id="KW-0812">Transmembrane</keyword>
<dbReference type="InterPro" id="IPR045749">
    <property type="entry name" value="DUF6090"/>
</dbReference>
<gene>
    <name evidence="2" type="ORF">MACH07_17790</name>
</gene>
<accession>A0AA48HBA9</accession>
<evidence type="ECO:0000313" key="2">
    <source>
        <dbReference type="EMBL" id="BDW92947.1"/>
    </source>
</evidence>
<dbReference type="Proteomes" id="UP001330184">
    <property type="component" value="Chromosome"/>
</dbReference>
<proteinExistence type="predicted"/>
<keyword evidence="1" id="KW-0472">Membrane</keyword>
<keyword evidence="3" id="KW-1185">Reference proteome</keyword>
<feature type="transmembrane region" description="Helical" evidence="1">
    <location>
        <begin position="21"/>
        <end position="42"/>
    </location>
</feature>
<dbReference type="Pfam" id="PF19578">
    <property type="entry name" value="DUF6090"/>
    <property type="match status" value="1"/>
</dbReference>
<dbReference type="EMBL" id="AP027268">
    <property type="protein sequence ID" value="BDW92947.1"/>
    <property type="molecule type" value="Genomic_DNA"/>
</dbReference>
<protein>
    <submittedName>
        <fullName evidence="2">Uncharacterized protein</fullName>
    </submittedName>
</protein>
<organism evidence="2 3">
    <name type="scientific">Flagellimonas marinaquae</name>
    <dbReference type="NCBI Taxonomy" id="254955"/>
    <lineage>
        <taxon>Bacteria</taxon>
        <taxon>Pseudomonadati</taxon>
        <taxon>Bacteroidota</taxon>
        <taxon>Flavobacteriia</taxon>
        <taxon>Flavobacteriales</taxon>
        <taxon>Flavobacteriaceae</taxon>
        <taxon>Flagellimonas</taxon>
    </lineage>
</organism>
<dbReference type="RefSeq" id="WP_338193296.1">
    <property type="nucleotide sequence ID" value="NZ_AP027268.1"/>
</dbReference>
<sequence length="255" mass="29540">MLKFFRKIRKELIAEKKVSNYILYAIGEIVLVVIGILIALAIDNANEQGIKREKEQIYLMGLRDEFETSQTKLKELISFNRQSYEDSKTILVYMVDPENLPDEQELANLLYNALAFDISFNPNNSLLMEMINSGSLKDISNPRLRILLTNWISNIEDILKQEMMLANERDKILDMFRSEQNSIKTLYDLTGVSDELGIPASSDRTSNRNLLKSKEFENNMLMFILTSIKTETLHYNPLMQSIDEILKTIDNEIKE</sequence>
<dbReference type="AlphaFoldDB" id="A0AA48HBA9"/>
<evidence type="ECO:0000256" key="1">
    <source>
        <dbReference type="SAM" id="Phobius"/>
    </source>
</evidence>